<proteinExistence type="predicted"/>
<dbReference type="OrthoDB" id="214054at2759"/>
<feature type="coiled-coil region" evidence="1">
    <location>
        <begin position="360"/>
        <end position="401"/>
    </location>
</feature>
<sequence>MARTESIEIFSGYRSEGKKRSLTEAYYVPPFGYSSGLKIGEFSKRRRTESSSGVTSATYTYSAPSPTLAPTVFTPAALKAMEQQVRVVRKPSYESDLEVLLKNAQDHEMAMRAAFDAAAERELREATKRAAILASDLLDAVSRGRRLSELHEEQKANAAEIAKVVQEAGATTPDVQRKLAESRAQADAAEAKKDALLHGLSRESLLHCPPHDDVELAKLLVKHEACLKKVNRLRAQWYRDLLVLEWHFAGDLDYVSSSLQTLASSDDLLPPHVMAVLSAEDAKRAQETGRARAKELHLSAEARYREIVERVGTLTPCLDIRPSTDARELALAEEKLVRVSAMISAFNLFRTAEANKRMDAQRARNEYNRAMSDVSKCEELLADAEAHEQAALEDQEEAEQAVFETGQDIEKVVAEMIDFENRLVDPEYEEEGLKKVVTKTREAWNEAVLTVARIKEHCDSAVLRTACVWP</sequence>
<accession>D8LLJ4</accession>
<protein>
    <submittedName>
        <fullName evidence="2">Uncharacterized protein</fullName>
    </submittedName>
</protein>
<reference evidence="2 3" key="1">
    <citation type="journal article" date="2010" name="Nature">
        <title>The Ectocarpus genome and the independent evolution of multicellularity in brown algae.</title>
        <authorList>
            <person name="Cock J.M."/>
            <person name="Sterck L."/>
            <person name="Rouze P."/>
            <person name="Scornet D."/>
            <person name="Allen A.E."/>
            <person name="Amoutzias G."/>
            <person name="Anthouard V."/>
            <person name="Artiguenave F."/>
            <person name="Aury J.M."/>
            <person name="Badger J.H."/>
            <person name="Beszteri B."/>
            <person name="Billiau K."/>
            <person name="Bonnet E."/>
            <person name="Bothwell J.H."/>
            <person name="Bowler C."/>
            <person name="Boyen C."/>
            <person name="Brownlee C."/>
            <person name="Carrano C.J."/>
            <person name="Charrier B."/>
            <person name="Cho G.Y."/>
            <person name="Coelho S.M."/>
            <person name="Collen J."/>
            <person name="Corre E."/>
            <person name="Da Silva C."/>
            <person name="Delage L."/>
            <person name="Delaroque N."/>
            <person name="Dittami S.M."/>
            <person name="Doulbeau S."/>
            <person name="Elias M."/>
            <person name="Farnham G."/>
            <person name="Gachon C.M."/>
            <person name="Gschloessl B."/>
            <person name="Heesch S."/>
            <person name="Jabbari K."/>
            <person name="Jubin C."/>
            <person name="Kawai H."/>
            <person name="Kimura K."/>
            <person name="Kloareg B."/>
            <person name="Kupper F.C."/>
            <person name="Lang D."/>
            <person name="Le Bail A."/>
            <person name="Leblanc C."/>
            <person name="Lerouge P."/>
            <person name="Lohr M."/>
            <person name="Lopez P.J."/>
            <person name="Martens C."/>
            <person name="Maumus F."/>
            <person name="Michel G."/>
            <person name="Miranda-Saavedra D."/>
            <person name="Morales J."/>
            <person name="Moreau H."/>
            <person name="Motomura T."/>
            <person name="Nagasato C."/>
            <person name="Napoli C.A."/>
            <person name="Nelson D.R."/>
            <person name="Nyvall-Collen P."/>
            <person name="Peters A.F."/>
            <person name="Pommier C."/>
            <person name="Potin P."/>
            <person name="Poulain J."/>
            <person name="Quesneville H."/>
            <person name="Read B."/>
            <person name="Rensing S.A."/>
            <person name="Ritter A."/>
            <person name="Rousvoal S."/>
            <person name="Samanta M."/>
            <person name="Samson G."/>
            <person name="Schroeder D.C."/>
            <person name="Segurens B."/>
            <person name="Strittmatter M."/>
            <person name="Tonon T."/>
            <person name="Tregear J.W."/>
            <person name="Valentin K."/>
            <person name="von Dassow P."/>
            <person name="Yamagishi T."/>
            <person name="Van de Peer Y."/>
            <person name="Wincker P."/>
        </authorList>
    </citation>
    <scope>NUCLEOTIDE SEQUENCE [LARGE SCALE GENOMIC DNA]</scope>
    <source>
        <strain evidence="3">Ec32 / CCAP1310/4</strain>
    </source>
</reference>
<dbReference type="AlphaFoldDB" id="D8LLJ4"/>
<dbReference type="Proteomes" id="UP000002630">
    <property type="component" value="Unassembled WGS sequence"/>
</dbReference>
<dbReference type="InParanoid" id="D8LLJ4"/>
<dbReference type="EMBL" id="FN649760">
    <property type="protein sequence ID" value="CBN74625.1"/>
    <property type="molecule type" value="Genomic_DNA"/>
</dbReference>
<evidence type="ECO:0000313" key="2">
    <source>
        <dbReference type="EMBL" id="CBN74625.1"/>
    </source>
</evidence>
<name>D8LLJ4_ECTSI</name>
<organism evidence="2 3">
    <name type="scientific">Ectocarpus siliculosus</name>
    <name type="common">Brown alga</name>
    <name type="synonym">Conferva siliculosa</name>
    <dbReference type="NCBI Taxonomy" id="2880"/>
    <lineage>
        <taxon>Eukaryota</taxon>
        <taxon>Sar</taxon>
        <taxon>Stramenopiles</taxon>
        <taxon>Ochrophyta</taxon>
        <taxon>PX clade</taxon>
        <taxon>Phaeophyceae</taxon>
        <taxon>Ectocarpales</taxon>
        <taxon>Ectocarpaceae</taxon>
        <taxon>Ectocarpus</taxon>
    </lineage>
</organism>
<evidence type="ECO:0000313" key="3">
    <source>
        <dbReference type="Proteomes" id="UP000002630"/>
    </source>
</evidence>
<evidence type="ECO:0000256" key="1">
    <source>
        <dbReference type="SAM" id="Coils"/>
    </source>
</evidence>
<keyword evidence="1" id="KW-0175">Coiled coil</keyword>
<gene>
    <name evidence="2" type="ORF">Esi_0037_0002</name>
</gene>
<keyword evidence="3" id="KW-1185">Reference proteome</keyword>